<dbReference type="InterPro" id="IPR000535">
    <property type="entry name" value="MSP_dom"/>
</dbReference>
<accession>A0A8S1EMT5</accession>
<evidence type="ECO:0000259" key="3">
    <source>
        <dbReference type="PROSITE" id="PS50202"/>
    </source>
</evidence>
<organism evidence="4 5">
    <name type="scientific">Caenorhabditis bovis</name>
    <dbReference type="NCBI Taxonomy" id="2654633"/>
    <lineage>
        <taxon>Eukaryota</taxon>
        <taxon>Metazoa</taxon>
        <taxon>Ecdysozoa</taxon>
        <taxon>Nematoda</taxon>
        <taxon>Chromadorea</taxon>
        <taxon>Rhabditida</taxon>
        <taxon>Rhabditina</taxon>
        <taxon>Rhabditomorpha</taxon>
        <taxon>Rhabditoidea</taxon>
        <taxon>Rhabditidae</taxon>
        <taxon>Peloderinae</taxon>
        <taxon>Caenorhabditis</taxon>
    </lineage>
</organism>
<dbReference type="OrthoDB" id="5823535at2759"/>
<dbReference type="Gene3D" id="2.60.40.10">
    <property type="entry name" value="Immunoglobulins"/>
    <property type="match status" value="1"/>
</dbReference>
<keyword evidence="1" id="KW-0963">Cytoplasm</keyword>
<keyword evidence="5" id="KW-1185">Reference proteome</keyword>
<dbReference type="Proteomes" id="UP000494206">
    <property type="component" value="Unassembled WGS sequence"/>
</dbReference>
<evidence type="ECO:0000313" key="5">
    <source>
        <dbReference type="Proteomes" id="UP000494206"/>
    </source>
</evidence>
<evidence type="ECO:0000256" key="1">
    <source>
        <dbReference type="RuleBase" id="RU003425"/>
    </source>
</evidence>
<comment type="function">
    <text evidence="1">Central component in molecular interactions underlying sperm crawling. Forms an extensive filament system that extends from sperm villipoda, along the leading edge of the pseudopod.</text>
</comment>
<feature type="domain" description="MSP" evidence="3">
    <location>
        <begin position="231"/>
        <end position="338"/>
    </location>
</feature>
<feature type="region of interest" description="Disordered" evidence="2">
    <location>
        <begin position="23"/>
        <end position="57"/>
    </location>
</feature>
<protein>
    <recommendedName>
        <fullName evidence="1">Major sperm protein</fullName>
    </recommendedName>
</protein>
<gene>
    <name evidence="4" type="ORF">CBOVIS_LOCUS4226</name>
</gene>
<proteinExistence type="predicted"/>
<dbReference type="InterPro" id="IPR008962">
    <property type="entry name" value="PapD-like_sf"/>
</dbReference>
<dbReference type="Pfam" id="PF00635">
    <property type="entry name" value="Motile_Sperm"/>
    <property type="match status" value="1"/>
</dbReference>
<sequence length="347" mass="39116">MKAESVDSEAVAVDSVELIFIEMPRQQSPPSGQKKASIRVAPKATRGPSPDTIKNTPAISKSNVESVKTRSDEVKLAEKMGAVKIGREEVRQLVGVPKEYPDSDPEDAKSPPPLMYGTISKRQAERLEQLYRTYDKFPTGKVVAEFIDKNGVSPMDVELWLETRRELTYRKWQKLGLDTQASVMKFYSEALKVSEGIRLEQPSIRMKSFFSHEGEKQVEAKKEEEEKMIPSLTVTPSKIFVSPDREEKFVLAVKNTGEVNVVYQISMVNSENYLMSPICAILHPHEELSLNITRKVGPIVEELFRLDYGAAPDGIIDAREAANRSEMTKREIIEVVTIDNNDMKVVR</sequence>
<dbReference type="PROSITE" id="PS50202">
    <property type="entry name" value="MSP"/>
    <property type="match status" value="1"/>
</dbReference>
<dbReference type="EMBL" id="CADEPM010000003">
    <property type="protein sequence ID" value="CAB3401483.1"/>
    <property type="molecule type" value="Genomic_DNA"/>
</dbReference>
<dbReference type="AlphaFoldDB" id="A0A8S1EMT5"/>
<reference evidence="4 5" key="1">
    <citation type="submission" date="2020-04" db="EMBL/GenBank/DDBJ databases">
        <authorList>
            <person name="Laetsch R D."/>
            <person name="Stevens L."/>
            <person name="Kumar S."/>
            <person name="Blaxter L. M."/>
        </authorList>
    </citation>
    <scope>NUCLEOTIDE SEQUENCE [LARGE SCALE GENOMIC DNA]</scope>
</reference>
<dbReference type="SUPFAM" id="SSF49354">
    <property type="entry name" value="PapD-like"/>
    <property type="match status" value="1"/>
</dbReference>
<dbReference type="InterPro" id="IPR013783">
    <property type="entry name" value="Ig-like_fold"/>
</dbReference>
<name>A0A8S1EMT5_9PELO</name>
<evidence type="ECO:0000256" key="2">
    <source>
        <dbReference type="SAM" id="MobiDB-lite"/>
    </source>
</evidence>
<comment type="caution">
    <text evidence="4">The sequence shown here is derived from an EMBL/GenBank/DDBJ whole genome shotgun (WGS) entry which is preliminary data.</text>
</comment>
<keyword evidence="1" id="KW-0206">Cytoskeleton</keyword>
<evidence type="ECO:0000313" key="4">
    <source>
        <dbReference type="EMBL" id="CAB3401483.1"/>
    </source>
</evidence>